<dbReference type="Gene3D" id="3.40.50.1820">
    <property type="entry name" value="alpha/beta hydrolase"/>
    <property type="match status" value="1"/>
</dbReference>
<dbReference type="FunFam" id="3.40.50.1820:FF:000133">
    <property type="entry name" value="esterase AGAP003155"/>
    <property type="match status" value="1"/>
</dbReference>
<feature type="domain" description="Serine hydrolase" evidence="2">
    <location>
        <begin position="62"/>
        <end position="261"/>
    </location>
</feature>
<dbReference type="InterPro" id="IPR029058">
    <property type="entry name" value="AB_hydrolase_fold"/>
</dbReference>
<feature type="region of interest" description="Disordered" evidence="1">
    <location>
        <begin position="30"/>
        <end position="59"/>
    </location>
</feature>
<protein>
    <recommendedName>
        <fullName evidence="2">Serine hydrolase domain-containing protein</fullName>
    </recommendedName>
</protein>
<gene>
    <name evidence="3" type="ORF">CB5_LOCUS9500</name>
</gene>
<organism evidence="3">
    <name type="scientific">Ananas comosus var. bracteatus</name>
    <name type="common">red pineapple</name>
    <dbReference type="NCBI Taxonomy" id="296719"/>
    <lineage>
        <taxon>Eukaryota</taxon>
        <taxon>Viridiplantae</taxon>
        <taxon>Streptophyta</taxon>
        <taxon>Embryophyta</taxon>
        <taxon>Tracheophyta</taxon>
        <taxon>Spermatophyta</taxon>
        <taxon>Magnoliopsida</taxon>
        <taxon>Liliopsida</taxon>
        <taxon>Poales</taxon>
        <taxon>Bromeliaceae</taxon>
        <taxon>Bromelioideae</taxon>
        <taxon>Ananas</taxon>
    </lineage>
</organism>
<dbReference type="PANTHER" id="PTHR22778">
    <property type="entry name" value="OVARIAN CANCER GENE-2 PROTEIN-RELATED"/>
    <property type="match status" value="1"/>
</dbReference>
<proteinExistence type="predicted"/>
<reference evidence="3" key="1">
    <citation type="submission" date="2020-07" db="EMBL/GenBank/DDBJ databases">
        <authorList>
            <person name="Lin J."/>
        </authorList>
    </citation>
    <scope>NUCLEOTIDE SEQUENCE</scope>
</reference>
<evidence type="ECO:0000256" key="1">
    <source>
        <dbReference type="SAM" id="MobiDB-lite"/>
    </source>
</evidence>
<name>A0A6V7P622_ANACO</name>
<evidence type="ECO:0000259" key="2">
    <source>
        <dbReference type="Pfam" id="PF03959"/>
    </source>
</evidence>
<sequence length="354" mass="39855">MMLPVSHSSSNATLRGYVVGVPSPSFAERRSRHRHVTVKAGAMSRFEEEEENRRSGEERPRRPRFLCLHGFRTSGDIMRQQVMRKWPAEVTARLDLVFADAPYPAEGKSDVEGMFPPPYYEWFQFDKKFVEYRNFGECLAYIEGLMIKDGPFDGLMGFSQGGILSAALPGLQARVGRYRYPGLALTRVPKVKYLVIMGAIKFQSPEVAEKAYGTKIECPTLHFIGEADWLKSYSEALLESFADPFVIRHSKGHTVPRLGEFAVNYQKNLEVMLKFLQKIEDDISLDAAILDVKEKEIRTLAPWIRPSISPERPNPTAHIRPTAPVTLSGPYSLRGLRKRPKAPVAAVRSPTDGG</sequence>
<evidence type="ECO:0000313" key="3">
    <source>
        <dbReference type="EMBL" id="CAD1826289.1"/>
    </source>
</evidence>
<dbReference type="PANTHER" id="PTHR22778:SF51">
    <property type="entry name" value="DIHYDROFOLATE REDUCTASE"/>
    <property type="match status" value="1"/>
</dbReference>
<accession>A0A6V7P622</accession>
<feature type="region of interest" description="Disordered" evidence="1">
    <location>
        <begin position="308"/>
        <end position="332"/>
    </location>
</feature>
<dbReference type="InterPro" id="IPR005645">
    <property type="entry name" value="FSH-like_dom"/>
</dbReference>
<dbReference type="Pfam" id="PF03959">
    <property type="entry name" value="FSH1"/>
    <property type="match status" value="1"/>
</dbReference>
<dbReference type="AlphaFoldDB" id="A0A6V7P622"/>
<dbReference type="SUPFAM" id="SSF53474">
    <property type="entry name" value="alpha/beta-Hydrolases"/>
    <property type="match status" value="1"/>
</dbReference>
<dbReference type="EMBL" id="LR862145">
    <property type="protein sequence ID" value="CAD1826289.1"/>
    <property type="molecule type" value="Genomic_DNA"/>
</dbReference>